<dbReference type="GO" id="GO:0051015">
    <property type="term" value="F:actin filament binding"/>
    <property type="evidence" value="ECO:0007669"/>
    <property type="project" value="TreeGrafter"/>
</dbReference>
<dbReference type="PANTHER" id="PTHR45920:SF2">
    <property type="entry name" value="FH1_FH2 DOMAIN-CONTAINING PROTEIN 1"/>
    <property type="match status" value="1"/>
</dbReference>
<feature type="compositionally biased region" description="Polar residues" evidence="3">
    <location>
        <begin position="393"/>
        <end position="404"/>
    </location>
</feature>
<dbReference type="InterPro" id="IPR042201">
    <property type="entry name" value="FH2_Formin_sf"/>
</dbReference>
<dbReference type="KEGG" id="pgut:117670468"/>
<dbReference type="InterPro" id="IPR056771">
    <property type="entry name" value="FH3_FHOD1-3-like"/>
</dbReference>
<feature type="compositionally biased region" description="Basic and acidic residues" evidence="3">
    <location>
        <begin position="522"/>
        <end position="533"/>
    </location>
</feature>
<keyword evidence="2" id="KW-0009">Actin-binding</keyword>
<dbReference type="Pfam" id="PF24959">
    <property type="entry name" value="FH3_FHOD1-3"/>
    <property type="match status" value="1"/>
</dbReference>
<feature type="region of interest" description="Disordered" evidence="3">
    <location>
        <begin position="488"/>
        <end position="537"/>
    </location>
</feature>
<dbReference type="OrthoDB" id="9806920at2759"/>
<name>A0A6P9CF84_PANGU</name>
<reference evidence="7" key="1">
    <citation type="submission" date="2025-08" db="UniProtKB">
        <authorList>
            <consortium name="RefSeq"/>
        </authorList>
    </citation>
    <scope>IDENTIFICATION</scope>
    <source>
        <tissue evidence="7">Blood</tissue>
    </source>
</reference>
<dbReference type="RefSeq" id="XP_034281529.1">
    <property type="nucleotide sequence ID" value="XM_034425638.2"/>
</dbReference>
<keyword evidence="6" id="KW-1185">Reference proteome</keyword>
<protein>
    <submittedName>
        <fullName evidence="7">FH1/FH2 domain-containing protein 1 isoform X1</fullName>
    </submittedName>
</protein>
<dbReference type="GO" id="GO:0016491">
    <property type="term" value="F:oxidoreductase activity"/>
    <property type="evidence" value="ECO:0007669"/>
    <property type="project" value="UniProtKB-KW"/>
</dbReference>
<evidence type="ECO:0000256" key="1">
    <source>
        <dbReference type="ARBA" id="ARBA00023002"/>
    </source>
</evidence>
<dbReference type="InterPro" id="IPR036291">
    <property type="entry name" value="NAD(P)-bd_dom_sf"/>
</dbReference>
<dbReference type="Gene3D" id="3.40.50.720">
    <property type="entry name" value="NAD(P)-binding Rossmann-like Domain"/>
    <property type="match status" value="1"/>
</dbReference>
<dbReference type="PANTHER" id="PTHR45920">
    <property type="entry name" value="FORMIN HOMOLOGY 2 DOMAIN CONTAINING, ISOFORM I"/>
    <property type="match status" value="1"/>
</dbReference>
<dbReference type="SUPFAM" id="SSF51735">
    <property type="entry name" value="NAD(P)-binding Rossmann-fold domains"/>
    <property type="match status" value="1"/>
</dbReference>
<keyword evidence="1" id="KW-0560">Oxidoreductase</keyword>
<feature type="region of interest" description="Disordered" evidence="3">
    <location>
        <begin position="695"/>
        <end position="729"/>
    </location>
</feature>
<feature type="domain" description="FH2" evidence="5">
    <location>
        <begin position="736"/>
        <end position="1130"/>
    </location>
</feature>
<dbReference type="SUPFAM" id="SSF48371">
    <property type="entry name" value="ARM repeat"/>
    <property type="match status" value="1"/>
</dbReference>
<organism evidence="6 7">
    <name type="scientific">Pantherophis guttatus</name>
    <name type="common">Corn snake</name>
    <name type="synonym">Elaphe guttata</name>
    <dbReference type="NCBI Taxonomy" id="94885"/>
    <lineage>
        <taxon>Eukaryota</taxon>
        <taxon>Metazoa</taxon>
        <taxon>Chordata</taxon>
        <taxon>Craniata</taxon>
        <taxon>Vertebrata</taxon>
        <taxon>Euteleostomi</taxon>
        <taxon>Lepidosauria</taxon>
        <taxon>Squamata</taxon>
        <taxon>Bifurcata</taxon>
        <taxon>Unidentata</taxon>
        <taxon>Episquamata</taxon>
        <taxon>Toxicofera</taxon>
        <taxon>Serpentes</taxon>
        <taxon>Colubroidea</taxon>
        <taxon>Colubridae</taxon>
        <taxon>Colubrinae</taxon>
        <taxon>Pantherophis</taxon>
    </lineage>
</organism>
<dbReference type="SMART" id="SM00498">
    <property type="entry name" value="FH2"/>
    <property type="match status" value="1"/>
</dbReference>
<evidence type="ECO:0000313" key="6">
    <source>
        <dbReference type="Proteomes" id="UP001652622"/>
    </source>
</evidence>
<dbReference type="InterPro" id="IPR011989">
    <property type="entry name" value="ARM-like"/>
</dbReference>
<dbReference type="PROSITE" id="PS00061">
    <property type="entry name" value="ADH_SHORT"/>
    <property type="match status" value="1"/>
</dbReference>
<dbReference type="SUPFAM" id="SSF101447">
    <property type="entry name" value="Formin homology 2 domain (FH2 domain)"/>
    <property type="match status" value="1"/>
</dbReference>
<evidence type="ECO:0000313" key="7">
    <source>
        <dbReference type="RefSeq" id="XP_034281529.1"/>
    </source>
</evidence>
<dbReference type="Proteomes" id="UP001652622">
    <property type="component" value="Unplaced"/>
</dbReference>
<dbReference type="InterPro" id="IPR014768">
    <property type="entry name" value="GBD/FH3_dom"/>
</dbReference>
<feature type="compositionally biased region" description="Polar residues" evidence="3">
    <location>
        <begin position="501"/>
        <end position="516"/>
    </location>
</feature>
<dbReference type="Gene3D" id="1.25.10.10">
    <property type="entry name" value="Leucine-rich Repeat Variant"/>
    <property type="match status" value="1"/>
</dbReference>
<dbReference type="InterPro" id="IPR016024">
    <property type="entry name" value="ARM-type_fold"/>
</dbReference>
<dbReference type="PROSITE" id="PS51232">
    <property type="entry name" value="GBD_FH3"/>
    <property type="match status" value="1"/>
</dbReference>
<dbReference type="GO" id="GO:0030866">
    <property type="term" value="P:cortical actin cytoskeleton organization"/>
    <property type="evidence" value="ECO:0007669"/>
    <property type="project" value="TreeGrafter"/>
</dbReference>
<evidence type="ECO:0000259" key="4">
    <source>
        <dbReference type="PROSITE" id="PS51232"/>
    </source>
</evidence>
<feature type="compositionally biased region" description="Pro residues" evidence="3">
    <location>
        <begin position="698"/>
        <end position="729"/>
    </location>
</feature>
<sequence length="1487" mass="165020">MAEPEGAVQCRLQYLEDADPFCCAAFPEPRRPPSSPVAEALPLAAQVPAFLRLLGAPLRLEDCALQVLPSGYYLDLELSLLEQKDDLEAFYEDISKGRRPILLLRTQLSVRVHAIIEKLYRSKGPELRRSLFSLKQLFQDDKDLVPEFVNSEGLTCLVSVGAEADQNYQNYILRALSQIMLFVDGMMGVIQHPETVRWLYTLTGSLYRLVVKTALKLLLVFVEFTESNAQLLIQAVGTVEQVRGGFPWSRLVAILEQKSGADTELQVFAMTLINKTLAALPDQDSFYDMTDCLEQQGMERLVQTHLASKGMDPDLRQQLALYENALKEEDGAEEPLLGTRAKERRRGDEGRQGVRRSFLSAVGQEEDRDVPAAADAFPSPSQTPGLEGESCEQPPSSKGSYSNTSCMQLSAPLAPVEGEQLAGLGERSIFKLHETASAWREEAPPVCGDKPILRHFEARFLENLAASQKEKISAITRGRAEVLAEAVSSTEQVAPVPLSATGRQSEGENGNTNWKEPSSEPGLDHEESRENVSPKDASLSHLFDTSCILGPDPECAPGGISGALESSNASVKRKLMLDILFANKSLPGTERTLLTDQCMEETRKMGHQEEESQEKMGQQTESWALPLQSQFSVEAEISLKNLDRAQVMRSPLVLGSQPLKIQDLDFSDLCEEEDFDVQEAKVAKTALPHMAFGAGEDPAPPLIPGCAPPPPAPPPPAGIPSPPPPPPFGSPLLVGEASSPAKKKKTVKLFWRELKDIDGPAWKSRFGQVTLWASLEKVKVDSAKLEHLFESRAKEAPSSKKAVDGRKLIVILDPKRSNAINIGLTVLPPIHVIKTAILNFDEFAINKEGIEKILTMVPTEEEKQKIQEAQLANPNLPLGSAEQFLLTLSSITELPARLQLWAFKLDYEALEKEIVEPLFDLKLGMEQLAKNQTFRCILATLLAMGNLLNGSQSRGFELSYLAKVSEVKDTVHRQSLLHHLCHFVVVEFPATTDLYSEIAALTRCAKVDFEELAESLLQLEQRCKASWEHLKAIAKHECKPALKSKLLDFLQASTEKMGLLKIVHRRVLNRFRAFLLFLGYDAHSAQNMRVTSFCRLLREFALEYHTCRERVLQQQKKRAACRERNKTRGRMITEMEKFAAASKTEDICAPHAVLSASPEQKDEASHKDMTSLLVSPAEGPGHRSRTSRGCDSGFGKAAAQHLDRLGLTVYASVLDLKSSGAEELRQTCSPRLTLLEMDLTKAEDIQRALQFIKAQTGRTGLWGLVNNAGFNDTIANAELTPLPHFRTCMEVNFFGPLELTKGLLPLLRSSHGRIVTVSSPAGNMPYPCLASYGTSKAALSLLMDTFHCELAPWGIRVSVIFPGYFKTGGSCNPEYWKERKDQLLAALPDDLLEAYGEDYLEEINRQFVDFMKMAVEDLSSVVDSITDGLLSPKPLLKYYPGRGLWLMYFIHHYLPHTVRDLFLKTFFINPKLPQGLCPKACHTQKLL</sequence>
<accession>A0A6P9CF84</accession>
<feature type="domain" description="GBD/FH3" evidence="4">
    <location>
        <begin position="57"/>
        <end position="410"/>
    </location>
</feature>
<dbReference type="GO" id="GO:0005737">
    <property type="term" value="C:cytoplasm"/>
    <property type="evidence" value="ECO:0007669"/>
    <property type="project" value="TreeGrafter"/>
</dbReference>
<dbReference type="InterPro" id="IPR015425">
    <property type="entry name" value="FH2_Formin"/>
</dbReference>
<proteinExistence type="predicted"/>
<dbReference type="Pfam" id="PF02181">
    <property type="entry name" value="FH2"/>
    <property type="match status" value="1"/>
</dbReference>
<feature type="region of interest" description="Disordered" evidence="3">
    <location>
        <begin position="1173"/>
        <end position="1192"/>
    </location>
</feature>
<evidence type="ECO:0000256" key="3">
    <source>
        <dbReference type="SAM" id="MobiDB-lite"/>
    </source>
</evidence>
<dbReference type="PROSITE" id="PS51444">
    <property type="entry name" value="FH2"/>
    <property type="match status" value="1"/>
</dbReference>
<dbReference type="Pfam" id="PF00106">
    <property type="entry name" value="adh_short"/>
    <property type="match status" value="1"/>
</dbReference>
<dbReference type="Pfam" id="PF18382">
    <property type="entry name" value="Formin_GBD_N"/>
    <property type="match status" value="1"/>
</dbReference>
<evidence type="ECO:0000256" key="2">
    <source>
        <dbReference type="ARBA" id="ARBA00023203"/>
    </source>
</evidence>
<dbReference type="InterPro" id="IPR041387">
    <property type="entry name" value="FHOD1_GBD_N"/>
</dbReference>
<evidence type="ECO:0000259" key="5">
    <source>
        <dbReference type="PROSITE" id="PS51444"/>
    </source>
</evidence>
<dbReference type="InterPro" id="IPR020904">
    <property type="entry name" value="Sc_DH/Rdtase_CS"/>
</dbReference>
<dbReference type="Gene3D" id="1.20.58.2220">
    <property type="entry name" value="Formin, FH2 domain"/>
    <property type="match status" value="1"/>
</dbReference>
<dbReference type="FunFam" id="1.25.10.10:FF:000056">
    <property type="entry name" value="FH1/FH2 domain-containing protein 3 isoform X1"/>
    <property type="match status" value="1"/>
</dbReference>
<feature type="region of interest" description="Disordered" evidence="3">
    <location>
        <begin position="331"/>
        <end position="404"/>
    </location>
</feature>
<dbReference type="InterPro" id="IPR002347">
    <property type="entry name" value="SDR_fam"/>
</dbReference>
<gene>
    <name evidence="7" type="primary">FHOD1</name>
</gene>
<dbReference type="GeneID" id="117670468"/>
<dbReference type="GO" id="GO:0005856">
    <property type="term" value="C:cytoskeleton"/>
    <property type="evidence" value="ECO:0007669"/>
    <property type="project" value="TreeGrafter"/>
</dbReference>
<dbReference type="PRINTS" id="PR00081">
    <property type="entry name" value="GDHRDH"/>
</dbReference>
<dbReference type="CTD" id="29109"/>